<dbReference type="NCBIfam" id="NF008692">
    <property type="entry name" value="PRK11713.1-5"/>
    <property type="match status" value="1"/>
</dbReference>
<comment type="catalytic activity">
    <reaction evidence="11 12">
        <text>uridine(1498) in 16S rRNA + S-adenosyl-L-methionine = N(3)-methyluridine(1498) in 16S rRNA + S-adenosyl-L-homocysteine + H(+)</text>
        <dbReference type="Rhea" id="RHEA:42920"/>
        <dbReference type="Rhea" id="RHEA-COMP:10283"/>
        <dbReference type="Rhea" id="RHEA-COMP:10284"/>
        <dbReference type="ChEBI" id="CHEBI:15378"/>
        <dbReference type="ChEBI" id="CHEBI:57856"/>
        <dbReference type="ChEBI" id="CHEBI:59789"/>
        <dbReference type="ChEBI" id="CHEBI:65315"/>
        <dbReference type="ChEBI" id="CHEBI:74502"/>
        <dbReference type="EC" id="2.1.1.193"/>
    </reaction>
</comment>
<dbReference type="GO" id="GO:0070475">
    <property type="term" value="P:rRNA base methylation"/>
    <property type="evidence" value="ECO:0007669"/>
    <property type="project" value="TreeGrafter"/>
</dbReference>
<evidence type="ECO:0000256" key="5">
    <source>
        <dbReference type="ARBA" id="ARBA00022490"/>
    </source>
</evidence>
<evidence type="ECO:0000259" key="14">
    <source>
        <dbReference type="Pfam" id="PF20260"/>
    </source>
</evidence>
<comment type="similarity">
    <text evidence="2 12">Belongs to the RNA methyltransferase RsmE family.</text>
</comment>
<evidence type="ECO:0000256" key="2">
    <source>
        <dbReference type="ARBA" id="ARBA00005528"/>
    </source>
</evidence>
<dbReference type="SUPFAM" id="SSF88697">
    <property type="entry name" value="PUA domain-like"/>
    <property type="match status" value="1"/>
</dbReference>
<feature type="domain" description="Ribosomal RNA small subunit methyltransferase E PUA-like" evidence="14">
    <location>
        <begin position="26"/>
        <end position="72"/>
    </location>
</feature>
<keyword evidence="6 12" id="KW-0698">rRNA processing</keyword>
<sequence>MKQEKGKRLPRFLLEHCNSEGQVLDLTDDLMHYASRVLRIRDGEALRVWNGQGGEFQATVQYLSKKLAQVHIGDRLAVHDTELRRTVHVLQALPEGDKMDWILEKCTELGVAGFHPVQAQRSVVKLEGERASKRQVHWERVVLSASLQSERGTLPMVEPVRPLRDALEQISRNWPDAQVLWFTPHTEMRLTAWAQATRPEGPLIICVGPEGGWTPEETLLATESGAVPLRFSQRVLRTETFAMACVAQLTALLSLEPN</sequence>
<dbReference type="InterPro" id="IPR029028">
    <property type="entry name" value="Alpha/beta_knot_MTases"/>
</dbReference>
<evidence type="ECO:0000256" key="12">
    <source>
        <dbReference type="PIRNR" id="PIRNR015601"/>
    </source>
</evidence>
<accession>A0AA86JIX4</accession>
<dbReference type="PANTHER" id="PTHR30027">
    <property type="entry name" value="RIBOSOMAL RNA SMALL SUBUNIT METHYLTRANSFERASE E"/>
    <property type="match status" value="1"/>
</dbReference>
<comment type="subcellular location">
    <subcellularLocation>
        <location evidence="1 12">Cytoplasm</location>
    </subcellularLocation>
</comment>
<dbReference type="InterPro" id="IPR029026">
    <property type="entry name" value="tRNA_m1G_MTases_N"/>
</dbReference>
<evidence type="ECO:0000313" key="15">
    <source>
        <dbReference type="EMBL" id="BET25222.1"/>
    </source>
</evidence>
<dbReference type="AlphaFoldDB" id="A0AA86JIX4"/>
<dbReference type="GO" id="GO:0070042">
    <property type="term" value="F:rRNA (uridine-N3-)-methyltransferase activity"/>
    <property type="evidence" value="ECO:0007669"/>
    <property type="project" value="TreeGrafter"/>
</dbReference>
<evidence type="ECO:0000256" key="3">
    <source>
        <dbReference type="ARBA" id="ARBA00012328"/>
    </source>
</evidence>
<evidence type="ECO:0000313" key="16">
    <source>
        <dbReference type="Proteomes" id="UP001329151"/>
    </source>
</evidence>
<dbReference type="Proteomes" id="UP001329151">
    <property type="component" value="Chromosome"/>
</dbReference>
<evidence type="ECO:0000256" key="1">
    <source>
        <dbReference type="ARBA" id="ARBA00004496"/>
    </source>
</evidence>
<gene>
    <name evidence="15" type="ORF">RGQ30_07230</name>
</gene>
<evidence type="ECO:0000256" key="4">
    <source>
        <dbReference type="ARBA" id="ARBA00013673"/>
    </source>
</evidence>
<dbReference type="RefSeq" id="WP_130558277.1">
    <property type="nucleotide sequence ID" value="NZ_AP028947.1"/>
</dbReference>
<dbReference type="EMBL" id="AP028947">
    <property type="protein sequence ID" value="BET25222.1"/>
    <property type="molecule type" value="Genomic_DNA"/>
</dbReference>
<evidence type="ECO:0000256" key="8">
    <source>
        <dbReference type="ARBA" id="ARBA00022679"/>
    </source>
</evidence>
<reference evidence="15 16" key="1">
    <citation type="submission" date="2023-10" db="EMBL/GenBank/DDBJ databases">
        <title>Complete Genome Sequence of Limnobacter thiooxidans CS-K2T, Isolated from freshwater lake sediments in Bavaria, Germany.</title>
        <authorList>
            <person name="Naruki M."/>
            <person name="Watanabe A."/>
            <person name="Warashina T."/>
            <person name="Morita T."/>
            <person name="Arakawa K."/>
        </authorList>
    </citation>
    <scope>NUCLEOTIDE SEQUENCE [LARGE SCALE GENOMIC DNA]</scope>
    <source>
        <strain evidence="15 16">CS-K2</strain>
    </source>
</reference>
<name>A0AA86JIX4_9BURK</name>
<dbReference type="Gene3D" id="3.40.1280.10">
    <property type="match status" value="1"/>
</dbReference>
<dbReference type="Pfam" id="PF04452">
    <property type="entry name" value="Methyltrans_RNA"/>
    <property type="match status" value="1"/>
</dbReference>
<dbReference type="EC" id="2.1.1.193" evidence="3 12"/>
<dbReference type="GO" id="GO:0005737">
    <property type="term" value="C:cytoplasm"/>
    <property type="evidence" value="ECO:0007669"/>
    <property type="project" value="UniProtKB-SubCell"/>
</dbReference>
<dbReference type="InterPro" id="IPR046887">
    <property type="entry name" value="RsmE_PUA-like"/>
</dbReference>
<dbReference type="InterPro" id="IPR006700">
    <property type="entry name" value="RsmE"/>
</dbReference>
<dbReference type="NCBIfam" id="TIGR00046">
    <property type="entry name" value="RsmE family RNA methyltransferase"/>
    <property type="match status" value="1"/>
</dbReference>
<dbReference type="Pfam" id="PF20260">
    <property type="entry name" value="PUA_4"/>
    <property type="match status" value="1"/>
</dbReference>
<keyword evidence="7 12" id="KW-0489">Methyltransferase</keyword>
<keyword evidence="16" id="KW-1185">Reference proteome</keyword>
<protein>
    <recommendedName>
        <fullName evidence="4 12">Ribosomal RNA small subunit methyltransferase E</fullName>
        <ecNumber evidence="3 12">2.1.1.193</ecNumber>
    </recommendedName>
</protein>
<dbReference type="CDD" id="cd18084">
    <property type="entry name" value="RsmE-like"/>
    <property type="match status" value="1"/>
</dbReference>
<keyword evidence="5 12" id="KW-0963">Cytoplasm</keyword>
<evidence type="ECO:0000256" key="9">
    <source>
        <dbReference type="ARBA" id="ARBA00022691"/>
    </source>
</evidence>
<dbReference type="InterPro" id="IPR046886">
    <property type="entry name" value="RsmE_MTase_dom"/>
</dbReference>
<evidence type="ECO:0000256" key="6">
    <source>
        <dbReference type="ARBA" id="ARBA00022552"/>
    </source>
</evidence>
<keyword evidence="9 12" id="KW-0949">S-adenosyl-L-methionine</keyword>
<evidence type="ECO:0000256" key="10">
    <source>
        <dbReference type="ARBA" id="ARBA00025699"/>
    </source>
</evidence>
<feature type="domain" description="Ribosomal RNA small subunit methyltransferase E methyltransferase" evidence="13">
    <location>
        <begin position="82"/>
        <end position="248"/>
    </location>
</feature>
<evidence type="ECO:0000256" key="11">
    <source>
        <dbReference type="ARBA" id="ARBA00047944"/>
    </source>
</evidence>
<proteinExistence type="inferred from homology"/>
<keyword evidence="8 12" id="KW-0808">Transferase</keyword>
<dbReference type="PANTHER" id="PTHR30027:SF3">
    <property type="entry name" value="16S RRNA (URACIL(1498)-N(3))-METHYLTRANSFERASE"/>
    <property type="match status" value="1"/>
</dbReference>
<organism evidence="15 16">
    <name type="scientific">Limnobacter thiooxidans</name>
    <dbReference type="NCBI Taxonomy" id="131080"/>
    <lineage>
        <taxon>Bacteria</taxon>
        <taxon>Pseudomonadati</taxon>
        <taxon>Pseudomonadota</taxon>
        <taxon>Betaproteobacteria</taxon>
        <taxon>Burkholderiales</taxon>
        <taxon>Burkholderiaceae</taxon>
        <taxon>Limnobacter</taxon>
    </lineage>
</organism>
<dbReference type="InterPro" id="IPR015947">
    <property type="entry name" value="PUA-like_sf"/>
</dbReference>
<evidence type="ECO:0000256" key="7">
    <source>
        <dbReference type="ARBA" id="ARBA00022603"/>
    </source>
</evidence>
<evidence type="ECO:0000259" key="13">
    <source>
        <dbReference type="Pfam" id="PF04452"/>
    </source>
</evidence>
<comment type="function">
    <text evidence="10 12">Specifically methylates the N3 position of the uracil ring of uridine 1498 (m3U1498) in 16S rRNA. Acts on the fully assembled 30S ribosomal subunit.</text>
</comment>
<dbReference type="KEGG" id="lto:RGQ30_07230"/>
<dbReference type="SUPFAM" id="SSF75217">
    <property type="entry name" value="alpha/beta knot"/>
    <property type="match status" value="1"/>
</dbReference>
<dbReference type="PIRSF" id="PIRSF015601">
    <property type="entry name" value="MTase_slr0722"/>
    <property type="match status" value="1"/>
</dbReference>